<keyword evidence="1" id="KW-0472">Membrane</keyword>
<keyword evidence="3" id="KW-0378">Hydrolase</keyword>
<organism evidence="3 4">
    <name type="scientific">Pseudanabaena frigida</name>
    <dbReference type="NCBI Taxonomy" id="945775"/>
    <lineage>
        <taxon>Bacteria</taxon>
        <taxon>Bacillati</taxon>
        <taxon>Cyanobacteriota</taxon>
        <taxon>Cyanophyceae</taxon>
        <taxon>Pseudanabaenales</taxon>
        <taxon>Pseudanabaenaceae</taxon>
        <taxon>Pseudanabaena</taxon>
    </lineage>
</organism>
<evidence type="ECO:0000259" key="2">
    <source>
        <dbReference type="Pfam" id="PF02517"/>
    </source>
</evidence>
<dbReference type="Proteomes" id="UP000249467">
    <property type="component" value="Unassembled WGS sequence"/>
</dbReference>
<dbReference type="AlphaFoldDB" id="A0A2W4VW23"/>
<evidence type="ECO:0000313" key="3">
    <source>
        <dbReference type="EMBL" id="PZO36180.1"/>
    </source>
</evidence>
<dbReference type="GO" id="GO:0080120">
    <property type="term" value="P:CAAX-box protein maturation"/>
    <property type="evidence" value="ECO:0007669"/>
    <property type="project" value="UniProtKB-ARBA"/>
</dbReference>
<evidence type="ECO:0000256" key="1">
    <source>
        <dbReference type="SAM" id="Phobius"/>
    </source>
</evidence>
<dbReference type="Pfam" id="PF02517">
    <property type="entry name" value="Rce1-like"/>
    <property type="match status" value="1"/>
</dbReference>
<feature type="domain" description="CAAX prenyl protease 2/Lysostaphin resistance protein A-like" evidence="2">
    <location>
        <begin position="122"/>
        <end position="222"/>
    </location>
</feature>
<name>A0A2W4VW23_9CYAN</name>
<comment type="caution">
    <text evidence="3">The sequence shown here is derived from an EMBL/GenBank/DDBJ whole genome shotgun (WGS) entry which is preliminary data.</text>
</comment>
<feature type="transmembrane region" description="Helical" evidence="1">
    <location>
        <begin position="41"/>
        <end position="61"/>
    </location>
</feature>
<dbReference type="InterPro" id="IPR003675">
    <property type="entry name" value="Rce1/LyrA-like_dom"/>
</dbReference>
<protein>
    <submittedName>
        <fullName evidence="3">CPBP family intramembrane metalloprotease</fullName>
    </submittedName>
</protein>
<sequence>MNDRKLENRSPLKFFLLIYGFSIPLWMIETRIDVKGLPLDIPITDILAAFTPLIAASILIYKEEGFIGINKLFKRILDFSRITQKIWYVPIALLPFLMYLFIYIIIHLIGLPLPINFYIPFFSIPVLFGLFFIGAVAEETGYMGYAIEPMQERFGALSASILMGIPWAVWHYPSIIQQGHNLTWIAWATLGTVAVRVLIVWIYNNTDKSLFACILFHTLLNVGRPLFPRDGIHNPLVDYPDIHYSIIAIAAGIVVFLWRTKTLSRYRYA</sequence>
<dbReference type="EMBL" id="QBML01000044">
    <property type="protein sequence ID" value="PZO36180.1"/>
    <property type="molecule type" value="Genomic_DNA"/>
</dbReference>
<feature type="transmembrane region" description="Helical" evidence="1">
    <location>
        <begin position="86"/>
        <end position="109"/>
    </location>
</feature>
<feature type="transmembrane region" description="Helical" evidence="1">
    <location>
        <begin position="242"/>
        <end position="258"/>
    </location>
</feature>
<feature type="transmembrane region" description="Helical" evidence="1">
    <location>
        <begin position="115"/>
        <end position="133"/>
    </location>
</feature>
<gene>
    <name evidence="3" type="ORF">DCF19_22305</name>
</gene>
<dbReference type="PANTHER" id="PTHR35797">
    <property type="entry name" value="PROTEASE-RELATED"/>
    <property type="match status" value="1"/>
</dbReference>
<accession>A0A2W4VW23</accession>
<keyword evidence="3" id="KW-0482">Metalloprotease</keyword>
<feature type="transmembrane region" description="Helical" evidence="1">
    <location>
        <begin position="12"/>
        <end position="29"/>
    </location>
</feature>
<proteinExistence type="predicted"/>
<keyword evidence="1" id="KW-1133">Transmembrane helix</keyword>
<dbReference type="GO" id="GO:0008237">
    <property type="term" value="F:metallopeptidase activity"/>
    <property type="evidence" value="ECO:0007669"/>
    <property type="project" value="UniProtKB-KW"/>
</dbReference>
<feature type="transmembrane region" description="Helical" evidence="1">
    <location>
        <begin position="184"/>
        <end position="203"/>
    </location>
</feature>
<keyword evidence="1" id="KW-0812">Transmembrane</keyword>
<dbReference type="GO" id="GO:0004175">
    <property type="term" value="F:endopeptidase activity"/>
    <property type="evidence" value="ECO:0007669"/>
    <property type="project" value="UniProtKB-ARBA"/>
</dbReference>
<keyword evidence="3" id="KW-0645">Protease</keyword>
<feature type="transmembrane region" description="Helical" evidence="1">
    <location>
        <begin position="154"/>
        <end position="172"/>
    </location>
</feature>
<evidence type="ECO:0000313" key="4">
    <source>
        <dbReference type="Proteomes" id="UP000249467"/>
    </source>
</evidence>
<feature type="transmembrane region" description="Helical" evidence="1">
    <location>
        <begin position="210"/>
        <end position="227"/>
    </location>
</feature>
<dbReference type="PANTHER" id="PTHR35797:SF1">
    <property type="entry name" value="PROTEASE"/>
    <property type="match status" value="1"/>
</dbReference>
<dbReference type="InterPro" id="IPR042150">
    <property type="entry name" value="MmRce1-like"/>
</dbReference>
<dbReference type="GO" id="GO:0006508">
    <property type="term" value="P:proteolysis"/>
    <property type="evidence" value="ECO:0007669"/>
    <property type="project" value="UniProtKB-KW"/>
</dbReference>
<reference evidence="3 4" key="1">
    <citation type="submission" date="2018-04" db="EMBL/GenBank/DDBJ databases">
        <authorList>
            <person name="Go L.Y."/>
            <person name="Mitchell J.A."/>
        </authorList>
    </citation>
    <scope>NUCLEOTIDE SEQUENCE [LARGE SCALE GENOMIC DNA]</scope>
    <source>
        <strain evidence="3">ULC066bin1</strain>
    </source>
</reference>
<reference evidence="3 4" key="2">
    <citation type="submission" date="2018-06" db="EMBL/GenBank/DDBJ databases">
        <title>Metagenomic assembly of (sub)arctic Cyanobacteria and their associated microbiome from non-axenic cultures.</title>
        <authorList>
            <person name="Baurain D."/>
        </authorList>
    </citation>
    <scope>NUCLEOTIDE SEQUENCE [LARGE SCALE GENOMIC DNA]</scope>
    <source>
        <strain evidence="3">ULC066bin1</strain>
    </source>
</reference>